<protein>
    <submittedName>
        <fullName evidence="2">Uncharacterized protein</fullName>
    </submittedName>
</protein>
<name>A0A834WXI7_9FABA</name>
<reference evidence="2" key="1">
    <citation type="submission" date="2020-09" db="EMBL/GenBank/DDBJ databases">
        <title>Genome-Enabled Discovery of Anthraquinone Biosynthesis in Senna tora.</title>
        <authorList>
            <person name="Kang S.-H."/>
            <person name="Pandey R.P."/>
            <person name="Lee C.-M."/>
            <person name="Sim J.-S."/>
            <person name="Jeong J.-T."/>
            <person name="Choi B.-S."/>
            <person name="Jung M."/>
            <person name="Ginzburg D."/>
            <person name="Zhao K."/>
            <person name="Won S.Y."/>
            <person name="Oh T.-J."/>
            <person name="Yu Y."/>
            <person name="Kim N.-H."/>
            <person name="Lee O.R."/>
            <person name="Lee T.-H."/>
            <person name="Bashyal P."/>
            <person name="Kim T.-S."/>
            <person name="Lee W.-H."/>
            <person name="Kawkins C."/>
            <person name="Kim C.-K."/>
            <person name="Kim J.S."/>
            <person name="Ahn B.O."/>
            <person name="Rhee S.Y."/>
            <person name="Sohng J.K."/>
        </authorList>
    </citation>
    <scope>NUCLEOTIDE SEQUENCE</scope>
    <source>
        <tissue evidence="2">Leaf</tissue>
    </source>
</reference>
<dbReference type="EMBL" id="JAAIUW010000004">
    <property type="protein sequence ID" value="KAF7834108.1"/>
    <property type="molecule type" value="Genomic_DNA"/>
</dbReference>
<feature type="region of interest" description="Disordered" evidence="1">
    <location>
        <begin position="1"/>
        <end position="36"/>
    </location>
</feature>
<feature type="compositionally biased region" description="Basic and acidic residues" evidence="1">
    <location>
        <begin position="19"/>
        <end position="30"/>
    </location>
</feature>
<organism evidence="2 3">
    <name type="scientific">Senna tora</name>
    <dbReference type="NCBI Taxonomy" id="362788"/>
    <lineage>
        <taxon>Eukaryota</taxon>
        <taxon>Viridiplantae</taxon>
        <taxon>Streptophyta</taxon>
        <taxon>Embryophyta</taxon>
        <taxon>Tracheophyta</taxon>
        <taxon>Spermatophyta</taxon>
        <taxon>Magnoliopsida</taxon>
        <taxon>eudicotyledons</taxon>
        <taxon>Gunneridae</taxon>
        <taxon>Pentapetalae</taxon>
        <taxon>rosids</taxon>
        <taxon>fabids</taxon>
        <taxon>Fabales</taxon>
        <taxon>Fabaceae</taxon>
        <taxon>Caesalpinioideae</taxon>
        <taxon>Cassia clade</taxon>
        <taxon>Senna</taxon>
    </lineage>
</organism>
<gene>
    <name evidence="2" type="ORF">G2W53_008967</name>
</gene>
<evidence type="ECO:0000256" key="1">
    <source>
        <dbReference type="SAM" id="MobiDB-lite"/>
    </source>
</evidence>
<dbReference type="AlphaFoldDB" id="A0A834WXI7"/>
<keyword evidence="3" id="KW-1185">Reference proteome</keyword>
<accession>A0A834WXI7</accession>
<dbReference type="Proteomes" id="UP000634136">
    <property type="component" value="Unassembled WGS sequence"/>
</dbReference>
<sequence>MKQGKSGSFYPQLGISTSEHFHQIAEKDENGSLGDE</sequence>
<comment type="caution">
    <text evidence="2">The sequence shown here is derived from an EMBL/GenBank/DDBJ whole genome shotgun (WGS) entry which is preliminary data.</text>
</comment>
<proteinExistence type="predicted"/>
<evidence type="ECO:0000313" key="2">
    <source>
        <dbReference type="EMBL" id="KAF7834108.1"/>
    </source>
</evidence>
<evidence type="ECO:0000313" key="3">
    <source>
        <dbReference type="Proteomes" id="UP000634136"/>
    </source>
</evidence>